<evidence type="ECO:0000313" key="1">
    <source>
        <dbReference type="Proteomes" id="UP000887576"/>
    </source>
</evidence>
<dbReference type="Proteomes" id="UP000887576">
    <property type="component" value="Unplaced"/>
</dbReference>
<accession>A0AC34Q344</accession>
<name>A0AC34Q344_9BILA</name>
<evidence type="ECO:0000313" key="2">
    <source>
        <dbReference type="WBParaSite" id="JU765_v2.g12514.t1"/>
    </source>
</evidence>
<reference evidence="2" key="1">
    <citation type="submission" date="2022-11" db="UniProtKB">
        <authorList>
            <consortium name="WormBaseParasite"/>
        </authorList>
    </citation>
    <scope>IDENTIFICATION</scope>
</reference>
<organism evidence="1 2">
    <name type="scientific">Panagrolaimus sp. JU765</name>
    <dbReference type="NCBI Taxonomy" id="591449"/>
    <lineage>
        <taxon>Eukaryota</taxon>
        <taxon>Metazoa</taxon>
        <taxon>Ecdysozoa</taxon>
        <taxon>Nematoda</taxon>
        <taxon>Chromadorea</taxon>
        <taxon>Rhabditida</taxon>
        <taxon>Tylenchina</taxon>
        <taxon>Panagrolaimomorpha</taxon>
        <taxon>Panagrolaimoidea</taxon>
        <taxon>Panagrolaimidae</taxon>
        <taxon>Panagrolaimus</taxon>
    </lineage>
</organism>
<proteinExistence type="predicted"/>
<sequence>MGEKVWSLVQINELKPGEHFAGEILLYAEPQEITFERNSMIKCKTRDEKSVVCRFEMDPESPGLKKLE</sequence>
<dbReference type="WBParaSite" id="JU765_v2.g12514.t1">
    <property type="protein sequence ID" value="JU765_v2.g12514.t1"/>
    <property type="gene ID" value="JU765_v2.g12514"/>
</dbReference>
<protein>
    <submittedName>
        <fullName evidence="2">Uncharacterized protein</fullName>
    </submittedName>
</protein>